<dbReference type="OrthoDB" id="6197927at2"/>
<dbReference type="AlphaFoldDB" id="A0A4R3HWK1"/>
<evidence type="ECO:0000313" key="2">
    <source>
        <dbReference type="Proteomes" id="UP000295793"/>
    </source>
</evidence>
<proteinExistence type="predicted"/>
<dbReference type="EMBL" id="SLZR01000018">
    <property type="protein sequence ID" value="TCS37666.1"/>
    <property type="molecule type" value="Genomic_DNA"/>
</dbReference>
<dbReference type="Proteomes" id="UP000295793">
    <property type="component" value="Unassembled WGS sequence"/>
</dbReference>
<comment type="caution">
    <text evidence="1">The sequence shown here is derived from an EMBL/GenBank/DDBJ whole genome shotgun (WGS) entry which is preliminary data.</text>
</comment>
<gene>
    <name evidence="1" type="ORF">BCF53_11825</name>
</gene>
<protein>
    <submittedName>
        <fullName evidence="1">Uncharacterized protein</fullName>
    </submittedName>
</protein>
<organism evidence="1 2">
    <name type="scientific">Reinekea marinisedimentorum</name>
    <dbReference type="NCBI Taxonomy" id="230495"/>
    <lineage>
        <taxon>Bacteria</taxon>
        <taxon>Pseudomonadati</taxon>
        <taxon>Pseudomonadota</taxon>
        <taxon>Gammaproteobacteria</taxon>
        <taxon>Oceanospirillales</taxon>
        <taxon>Saccharospirillaceae</taxon>
        <taxon>Reinekea</taxon>
    </lineage>
</organism>
<evidence type="ECO:0000313" key="1">
    <source>
        <dbReference type="EMBL" id="TCS37666.1"/>
    </source>
</evidence>
<keyword evidence="2" id="KW-1185">Reference proteome</keyword>
<sequence length="93" mass="10617">MTNSIHQVFKYVCRHQGFRASLGIISSTSKEKTMLAWGAIHASSGETWVPELNNMLSSWPDARWTPMNQQQASLFDQAFERETKPGQDWLMSV</sequence>
<accession>A0A4R3HWK1</accession>
<name>A0A4R3HWK1_9GAMM</name>
<dbReference type="RefSeq" id="WP_132703211.1">
    <property type="nucleotide sequence ID" value="NZ_SLZR01000018.1"/>
</dbReference>
<reference evidence="1 2" key="1">
    <citation type="submission" date="2019-03" db="EMBL/GenBank/DDBJ databases">
        <title>Genomic Encyclopedia of Archaeal and Bacterial Type Strains, Phase II (KMG-II): from individual species to whole genera.</title>
        <authorList>
            <person name="Goeker M."/>
        </authorList>
    </citation>
    <scope>NUCLEOTIDE SEQUENCE [LARGE SCALE GENOMIC DNA]</scope>
    <source>
        <strain evidence="1 2">DSM 15388</strain>
    </source>
</reference>